<dbReference type="InterPro" id="IPR037522">
    <property type="entry name" value="HD_GYP_dom"/>
</dbReference>
<protein>
    <recommendedName>
        <fullName evidence="3">HD-GYP domain-containing protein</fullName>
    </recommendedName>
</protein>
<feature type="region of interest" description="Disordered" evidence="1">
    <location>
        <begin position="445"/>
        <end position="468"/>
    </location>
</feature>
<dbReference type="CDD" id="cd00077">
    <property type="entry name" value="HDc"/>
    <property type="match status" value="1"/>
</dbReference>
<evidence type="ECO:0000256" key="1">
    <source>
        <dbReference type="SAM" id="MobiDB-lite"/>
    </source>
</evidence>
<evidence type="ECO:0000313" key="4">
    <source>
        <dbReference type="EMBL" id="KPK70458.1"/>
    </source>
</evidence>
<sequence>MGDVDWQAFVFWGILLAFPEFFPSRFPSGIWLSVSFAAEYASIIVLGPGAAVWLVVLRELFVGSVHQLWLRKGYRTRDSVFAVAFNFSQFVVSVGVAGLVFQIAQEAGSAYSFPKFLIPLGLCALVYFFLNTGLLATAVRLHERIPFLWQAWAIGRSMALGHVVLAIAGAAAAWLYLEVSPWVVALAIPFLLLIRVHFQDKVEVRRSEEESLALMAKLIEAKDRYTEKHSQRVIDYTNMILRELRVSYRLGETIKRAALVHDIGKIGTRDATLTKPGWLTTEEYEAVKAHPAAGAEILAKKASFGKEIPIVRHHHESLDGSGYPDGLAGTEIPLGARILAVADAYDAMTSPRPYKPARSREEAVAELRRCSGTQFDSEAVEALVRALEKEGGPIGTVSMLRARVRAGLETWGISVPRCFGAYKTMVVCAGCEFADGCLKETLADQKPGSLEEEEEEEVRVDVPTGSRR</sequence>
<dbReference type="SUPFAM" id="SSF109604">
    <property type="entry name" value="HD-domain/PDEase-like"/>
    <property type="match status" value="1"/>
</dbReference>
<dbReference type="PANTHER" id="PTHR45228">
    <property type="entry name" value="CYCLIC DI-GMP PHOSPHODIESTERASE TM_0186-RELATED"/>
    <property type="match status" value="1"/>
</dbReference>
<dbReference type="PATRIC" id="fig|1703774.3.peg.1021"/>
<evidence type="ECO:0000256" key="2">
    <source>
        <dbReference type="SAM" id="Phobius"/>
    </source>
</evidence>
<dbReference type="PANTHER" id="PTHR45228:SF4">
    <property type="entry name" value="LIPOPROTEIN"/>
    <property type="match status" value="1"/>
</dbReference>
<feature type="transmembrane region" description="Helical" evidence="2">
    <location>
        <begin position="116"/>
        <end position="139"/>
    </location>
</feature>
<dbReference type="Proteomes" id="UP000051717">
    <property type="component" value="Unassembled WGS sequence"/>
</dbReference>
<evidence type="ECO:0000313" key="5">
    <source>
        <dbReference type="Proteomes" id="UP000051717"/>
    </source>
</evidence>
<dbReference type="Gene3D" id="1.10.3210.10">
    <property type="entry name" value="Hypothetical protein af1432"/>
    <property type="match status" value="1"/>
</dbReference>
<feature type="transmembrane region" description="Helical" evidence="2">
    <location>
        <begin position="29"/>
        <end position="46"/>
    </location>
</feature>
<reference evidence="4 5" key="1">
    <citation type="journal article" date="2015" name="Microbiome">
        <title>Genomic resolution of linkages in carbon, nitrogen, and sulfur cycling among widespread estuary sediment bacteria.</title>
        <authorList>
            <person name="Baker B.J."/>
            <person name="Lazar C.S."/>
            <person name="Teske A.P."/>
            <person name="Dick G.J."/>
        </authorList>
    </citation>
    <scope>NUCLEOTIDE SEQUENCE [LARGE SCALE GENOMIC DNA]</scope>
    <source>
        <strain evidence="4">SM23_40</strain>
    </source>
</reference>
<dbReference type="SMART" id="SM00471">
    <property type="entry name" value="HDc"/>
    <property type="match status" value="1"/>
</dbReference>
<organism evidence="4 5">
    <name type="scientific">candidate division TA06 bacterium SM23_40</name>
    <dbReference type="NCBI Taxonomy" id="1703774"/>
    <lineage>
        <taxon>Bacteria</taxon>
        <taxon>Bacteria division TA06</taxon>
    </lineage>
</organism>
<evidence type="ECO:0000259" key="3">
    <source>
        <dbReference type="PROSITE" id="PS51832"/>
    </source>
</evidence>
<feature type="transmembrane region" description="Helical" evidence="2">
    <location>
        <begin position="182"/>
        <end position="198"/>
    </location>
</feature>
<comment type="caution">
    <text evidence="4">The sequence shown here is derived from an EMBL/GenBank/DDBJ whole genome shotgun (WGS) entry which is preliminary data.</text>
</comment>
<keyword evidence="2" id="KW-0812">Transmembrane</keyword>
<gene>
    <name evidence="4" type="ORF">AMJ82_03305</name>
</gene>
<dbReference type="InterPro" id="IPR052020">
    <property type="entry name" value="Cyclic_di-GMP/3'3'-cGAMP_PDE"/>
</dbReference>
<proteinExistence type="predicted"/>
<feature type="transmembrane region" description="Helical" evidence="2">
    <location>
        <begin position="82"/>
        <end position="104"/>
    </location>
</feature>
<dbReference type="AlphaFoldDB" id="A0A0S8GFQ8"/>
<feature type="domain" description="HD-GYP" evidence="3">
    <location>
        <begin position="204"/>
        <end position="399"/>
    </location>
</feature>
<keyword evidence="2" id="KW-1133">Transmembrane helix</keyword>
<dbReference type="EMBL" id="LJUI01000016">
    <property type="protein sequence ID" value="KPK70458.1"/>
    <property type="molecule type" value="Genomic_DNA"/>
</dbReference>
<feature type="transmembrane region" description="Helical" evidence="2">
    <location>
        <begin position="159"/>
        <end position="176"/>
    </location>
</feature>
<dbReference type="Pfam" id="PF13487">
    <property type="entry name" value="HD_5"/>
    <property type="match status" value="1"/>
</dbReference>
<accession>A0A0S8GFQ8</accession>
<dbReference type="PROSITE" id="PS51832">
    <property type="entry name" value="HD_GYP"/>
    <property type="match status" value="1"/>
</dbReference>
<dbReference type="InterPro" id="IPR003607">
    <property type="entry name" value="HD/PDEase_dom"/>
</dbReference>
<keyword evidence="2" id="KW-0472">Membrane</keyword>
<name>A0A0S8GFQ8_UNCT6</name>